<name>A0AA86YH57_PROST</name>
<dbReference type="EMBL" id="ABJD02000118">
    <property type="protein sequence ID" value="EDU57530.1"/>
    <property type="molecule type" value="Genomic_DNA"/>
</dbReference>
<sequence>MGYLFHLFTDSLDCYMGNLKQNTTYIVLIEKYHMHSPHYISG</sequence>
<organism evidence="1 2">
    <name type="scientific">Providencia stuartii ATCC 25827</name>
    <dbReference type="NCBI Taxonomy" id="471874"/>
    <lineage>
        <taxon>Bacteria</taxon>
        <taxon>Pseudomonadati</taxon>
        <taxon>Pseudomonadota</taxon>
        <taxon>Gammaproteobacteria</taxon>
        <taxon>Enterobacterales</taxon>
        <taxon>Morganellaceae</taxon>
        <taxon>Providencia</taxon>
    </lineage>
</organism>
<dbReference type="AlphaFoldDB" id="A0AA86YH57"/>
<reference evidence="1 2" key="3">
    <citation type="submission" date="2008-05" db="EMBL/GenBank/DDBJ databases">
        <authorList>
            <person name="Fulton L."/>
            <person name="Clifton S."/>
            <person name="Fulton B."/>
            <person name="Xu J."/>
            <person name="Minx P."/>
            <person name="Pepin K.H."/>
            <person name="Johnson M."/>
            <person name="Thiruvilangam P."/>
            <person name="Bhonagiri V."/>
            <person name="Nash W.E."/>
            <person name="Mardis E.R."/>
            <person name="Wilson R.K."/>
        </authorList>
    </citation>
    <scope>NUCLEOTIDE SEQUENCE [LARGE SCALE GENOMIC DNA]</scope>
    <source>
        <strain evidence="1 2">ATCC 25827</strain>
    </source>
</reference>
<gene>
    <name evidence="1" type="ORF">PROSTU_04775</name>
</gene>
<reference evidence="2" key="2">
    <citation type="submission" date="2008-04" db="EMBL/GenBank/DDBJ databases">
        <title>Draft genome sequence of Providencia stuartii(ATCC 25827).</title>
        <authorList>
            <person name="Sudarsanam P."/>
            <person name="Ley R."/>
            <person name="Guruge J."/>
            <person name="Turnbaugh P.J."/>
            <person name="Mahowald M."/>
            <person name="Liep D."/>
            <person name="Gordon J."/>
        </authorList>
    </citation>
    <scope>NUCLEOTIDE SEQUENCE [LARGE SCALE GENOMIC DNA]</scope>
    <source>
        <strain evidence="2">ATCC 25827</strain>
    </source>
</reference>
<evidence type="ECO:0000313" key="2">
    <source>
        <dbReference type="Proteomes" id="UP000004506"/>
    </source>
</evidence>
<accession>A0AA86YH57</accession>
<comment type="caution">
    <text evidence="1">The sequence shown here is derived from an EMBL/GenBank/DDBJ whole genome shotgun (WGS) entry which is preliminary data.</text>
</comment>
<dbReference type="Proteomes" id="UP000004506">
    <property type="component" value="Unassembled WGS sequence"/>
</dbReference>
<protein>
    <submittedName>
        <fullName evidence="1">Uncharacterized protein</fullName>
    </submittedName>
</protein>
<evidence type="ECO:0000313" key="1">
    <source>
        <dbReference type="EMBL" id="EDU57530.1"/>
    </source>
</evidence>
<proteinExistence type="predicted"/>
<reference evidence="2" key="1">
    <citation type="submission" date="2008-04" db="EMBL/GenBank/DDBJ databases">
        <title>Draft genome sequence of Providencia stuartii (ATCC 25827).</title>
        <authorList>
            <person name="Sudarsanam P."/>
            <person name="Ley R."/>
            <person name="Guruge J."/>
            <person name="Turnbaugh P.J."/>
            <person name="Mahowald M."/>
            <person name="Liep D."/>
            <person name="Gordon J."/>
        </authorList>
    </citation>
    <scope>NUCLEOTIDE SEQUENCE [LARGE SCALE GENOMIC DNA]</scope>
    <source>
        <strain evidence="2">ATCC 25827</strain>
    </source>
</reference>